<gene>
    <name evidence="1" type="ORF">Vau01_104350</name>
</gene>
<accession>A0A8J4E673</accession>
<name>A0A8J4E673_9ACTN</name>
<proteinExistence type="predicted"/>
<reference evidence="1" key="1">
    <citation type="submission" date="2021-01" db="EMBL/GenBank/DDBJ databases">
        <title>Whole genome shotgun sequence of Virgisporangium aurantiacum NBRC 16421.</title>
        <authorList>
            <person name="Komaki H."/>
            <person name="Tamura T."/>
        </authorList>
    </citation>
    <scope>NUCLEOTIDE SEQUENCE</scope>
    <source>
        <strain evidence="1">NBRC 16421</strain>
    </source>
</reference>
<evidence type="ECO:0000313" key="1">
    <source>
        <dbReference type="EMBL" id="GIJ62919.1"/>
    </source>
</evidence>
<dbReference type="Proteomes" id="UP000612585">
    <property type="component" value="Unassembled WGS sequence"/>
</dbReference>
<sequence length="189" mass="20129">MILPVGHYTGSEHPPGYRTVRIGRSRVSFTDPEPFLVWAAAHRRPGNLGAPWGRAEIAAAAKVDDADAVIDQLLDDGLLVEPSDPEAFAKKHKAVPILIALGNTPEAPDRYGIGLYGFEPVITVSPLVYELWQWGTISVSIWAVCEAFATANSRATGVPIAADAVLAEFVAALPALVGSNAVYLDEVQS</sequence>
<dbReference type="RefSeq" id="WP_204008864.1">
    <property type="nucleotide sequence ID" value="NZ_BOPG01000084.1"/>
</dbReference>
<comment type="caution">
    <text evidence="1">The sequence shown here is derived from an EMBL/GenBank/DDBJ whole genome shotgun (WGS) entry which is preliminary data.</text>
</comment>
<dbReference type="AlphaFoldDB" id="A0A8J4E673"/>
<dbReference type="EMBL" id="BOPG01000084">
    <property type="protein sequence ID" value="GIJ62919.1"/>
    <property type="molecule type" value="Genomic_DNA"/>
</dbReference>
<keyword evidence="2" id="KW-1185">Reference proteome</keyword>
<protein>
    <submittedName>
        <fullName evidence="1">Uncharacterized protein</fullName>
    </submittedName>
</protein>
<evidence type="ECO:0000313" key="2">
    <source>
        <dbReference type="Proteomes" id="UP000612585"/>
    </source>
</evidence>
<organism evidence="1 2">
    <name type="scientific">Virgisporangium aurantiacum</name>
    <dbReference type="NCBI Taxonomy" id="175570"/>
    <lineage>
        <taxon>Bacteria</taxon>
        <taxon>Bacillati</taxon>
        <taxon>Actinomycetota</taxon>
        <taxon>Actinomycetes</taxon>
        <taxon>Micromonosporales</taxon>
        <taxon>Micromonosporaceae</taxon>
        <taxon>Virgisporangium</taxon>
    </lineage>
</organism>